<feature type="domain" description="AB hydrolase-1" evidence="1">
    <location>
        <begin position="7"/>
        <end position="68"/>
    </location>
</feature>
<dbReference type="Proteomes" id="UP001336835">
    <property type="component" value="Unassembled WGS sequence"/>
</dbReference>
<protein>
    <submittedName>
        <fullName evidence="2">Alpha/beta hydrolase</fullName>
    </submittedName>
</protein>
<sequence>MTLLKDDVTATRTALDAQDGPAILAGHSWGDAVITEADNHPNVAGLVYIAAFQPDNDESALQWFQTAQPAPGNGVLPGVEDKSINPEIQRNVYKRSNTMVTEIEASHVVYVSQPEKVATFIAKATRELSAE</sequence>
<evidence type="ECO:0000313" key="3">
    <source>
        <dbReference type="Proteomes" id="UP001336835"/>
    </source>
</evidence>
<dbReference type="InterPro" id="IPR052897">
    <property type="entry name" value="Sec-Metab_Biosynth_Hydrolase"/>
</dbReference>
<comment type="caution">
    <text evidence="2">The sequence shown here is derived from an EMBL/GenBank/DDBJ whole genome shotgun (WGS) entry which is preliminary data.</text>
</comment>
<dbReference type="EMBL" id="JAZDQT010000001">
    <property type="protein sequence ID" value="MEE1944254.1"/>
    <property type="molecule type" value="Genomic_DNA"/>
</dbReference>
<dbReference type="PANTHER" id="PTHR37017">
    <property type="entry name" value="AB HYDROLASE-1 DOMAIN-CONTAINING PROTEIN-RELATED"/>
    <property type="match status" value="1"/>
</dbReference>
<dbReference type="GO" id="GO:0016787">
    <property type="term" value="F:hydrolase activity"/>
    <property type="evidence" value="ECO:0007669"/>
    <property type="project" value="UniProtKB-KW"/>
</dbReference>
<proteinExistence type="predicted"/>
<dbReference type="PANTHER" id="PTHR37017:SF11">
    <property type="entry name" value="ESTERASE_LIPASE_THIOESTERASE DOMAIN-CONTAINING PROTEIN"/>
    <property type="match status" value="1"/>
</dbReference>
<dbReference type="Gene3D" id="3.40.50.1820">
    <property type="entry name" value="alpha/beta hydrolase"/>
    <property type="match status" value="1"/>
</dbReference>
<organism evidence="2 3">
    <name type="scientific">Pedobacter albus</name>
    <dbReference type="NCBI Taxonomy" id="3113905"/>
    <lineage>
        <taxon>Bacteria</taxon>
        <taxon>Pseudomonadati</taxon>
        <taxon>Bacteroidota</taxon>
        <taxon>Sphingobacteriia</taxon>
        <taxon>Sphingobacteriales</taxon>
        <taxon>Sphingobacteriaceae</taxon>
        <taxon>Pedobacter</taxon>
    </lineage>
</organism>
<name>A0ABU7I4D2_9SPHI</name>
<dbReference type="InterPro" id="IPR000073">
    <property type="entry name" value="AB_hydrolase_1"/>
</dbReference>
<dbReference type="RefSeq" id="WP_330106629.1">
    <property type="nucleotide sequence ID" value="NZ_JAZDQT010000001.1"/>
</dbReference>
<dbReference type="Pfam" id="PF12697">
    <property type="entry name" value="Abhydrolase_6"/>
    <property type="match status" value="1"/>
</dbReference>
<reference evidence="2 3" key="1">
    <citation type="submission" date="2024-01" db="EMBL/GenBank/DDBJ databases">
        <title>Pedobacter sp. nov., isolated from fresh soil.</title>
        <authorList>
            <person name="Le N.T.T."/>
        </authorList>
    </citation>
    <scope>NUCLEOTIDE SEQUENCE [LARGE SCALE GENOMIC DNA]</scope>
    <source>
        <strain evidence="2 3">KR3-3</strain>
    </source>
</reference>
<dbReference type="InterPro" id="IPR029058">
    <property type="entry name" value="AB_hydrolase_fold"/>
</dbReference>
<evidence type="ECO:0000259" key="1">
    <source>
        <dbReference type="Pfam" id="PF12697"/>
    </source>
</evidence>
<dbReference type="SUPFAM" id="SSF53474">
    <property type="entry name" value="alpha/beta-Hydrolases"/>
    <property type="match status" value="1"/>
</dbReference>
<keyword evidence="2" id="KW-0378">Hydrolase</keyword>
<evidence type="ECO:0000313" key="2">
    <source>
        <dbReference type="EMBL" id="MEE1944254.1"/>
    </source>
</evidence>
<keyword evidence="3" id="KW-1185">Reference proteome</keyword>
<accession>A0ABU7I4D2</accession>
<gene>
    <name evidence="2" type="ORF">VRU48_03985</name>
</gene>